<dbReference type="PANTHER" id="PTHR46967">
    <property type="entry name" value="INSULIN-LIKE GROWTH FACTOR BINDING PROTEIN,N-TERMINAL"/>
    <property type="match status" value="1"/>
</dbReference>
<sequence>MWHRSMMLEVLLLGLAISVKARTCLPDAIPENQRSNIKVGGVSMPLSVWYPKWASGYTSAYVFSILAGDVLGYHMSENSGSGSKEMFFALGGCLDPPAHATDPKCGTGVPVTNHIGFENWFARNTLLPGWLAQIGAMAPVSMGSIGYEGLEGLYVMDTPLSAGLSQSGLHLEFYGSYNHSWYHPEVYFPSISSIDLSLMKTCNSGRMSSSEDANDYVHATGDYDGVVNVSGQLKLKCWNDHSAVLYTHRVGRRCISFHNMPMAFGTAINSSMWASINIANKGVFYDFEPDVTFLSQHPKRISFPRNNAREYIQRIYGTAFGGMMLSNWYFKDLKTVANRAHSLLTDYKLSQDDINDMLEDVGLVGDDDYWASACRWVIKNEILWKNWIPDSTTCSEGYGLVDSAGSLLENRLQAVDCKICPVGRASTPMTDGKGPTRFCLQCPKGTSQGLPGEQECVPCDLGSYSAVPGSMACSLCAVGSYGNITGLSACSVCGNGTVSENLRSTNKAVKIHLEEEWVAYQGAVSLDACGCVKGARIDALGECLPCGKGLKCEGSGKVMVLEGFYAAADSPGSVFKCYGDAKRCPGGAPGTCAPGRDNETVACISCKSGLSPGDDGACKPCSSRNSAVFSMAIILTVLAIAVLYIFLRNEGQDGKSQSNSLLIASIAVGQCVTISQFLGVFRQLKIGWGSPFVDVLDFVSLLAFNFDWLSLSCVVTFPPWQMYAVRVFSVLKFIVVACCIQFLYVGLRKRFVDGLEMFVIVKVMGNLMMVFFISVAGAILAPFRCYTHPNGVSAVQDFGGVLCNSQGEHQKMLIVAGIALILPVSFLAIASYVVIVELPKRMQKADVAFLRTWSFLFYRFRPGAALFSVILLLRNTALVIVPVIHGGSVQVLLFMLVLCVSILVTSFMLPWRTLECNYMEATVLAGMAVCISMGSLFMEDVDVDSVMQFVRAKYRKPFQYFLCHHKAGAGAFARLLKCELSGMNAVKGKVFIDCDDLQDLTQLFGYVAFDTKHLIILGTKDILTRRWCMGEVTIGRLHKINTVVVALPDYEPPSESLVQEYQVHVPDITELAAHGMSLADVQETLRWMRALPTIELRGTLDSTLARSLCKELVVMHVSPGSMVHQLSCEAQEEPDKEARLASRKTQYNGSKVAILVDYKNMEAVATALVLQLMVSPLLVSLGGMVPYIMAADEEAMPTVQILVMICSQGCFANPDIASVLVSSAARRLTVLPVIAEDGFRFPTKDFFYEVLATAGATSMPAKLSQFAAVIKQVFQEIAVEFQLQGGYSASAQDLEGKAKTIAFRLLGGKLRPMSLEDDRPASPEELEPKSPILLAPKGDLMPAVAAENNPKLATKSTAGNSKKFTRIQIFQSRKLREQTDGEQFAMISKHLTDWEATPVMFKAFKVMAIIPRLCKDLATNTFAINATMPAVDPLTPLRSLYFVMETLSQTFQTLKYGIAAVLILIGLKLVFAYVLDISNSVCFALMLGIVAASMASSYWLPQVRETCESLELGGSGTFLDEEEEERELFERRHLPVDASGFGGHHEGSRGLPISALRTPVSHEDPEMAGGATPSRPLPVQADGKLSPHRAGEGFHEDRERDFAEAEAQDSARPGFSSAAHDG</sequence>
<feature type="transmembrane region" description="Helical" evidence="2">
    <location>
        <begin position="891"/>
        <end position="909"/>
    </location>
</feature>
<dbReference type="InterPro" id="IPR009030">
    <property type="entry name" value="Growth_fac_rcpt_cys_sf"/>
</dbReference>
<dbReference type="SUPFAM" id="SSF57184">
    <property type="entry name" value="Growth factor receptor domain"/>
    <property type="match status" value="1"/>
</dbReference>
<evidence type="ECO:0000313" key="5">
    <source>
        <dbReference type="Proteomes" id="UP000626109"/>
    </source>
</evidence>
<feature type="transmembrane region" description="Helical" evidence="2">
    <location>
        <begin position="627"/>
        <end position="647"/>
    </location>
</feature>
<feature type="transmembrane region" description="Helical" evidence="2">
    <location>
        <begin position="1456"/>
        <end position="1475"/>
    </location>
</feature>
<gene>
    <name evidence="4" type="ORF">PGLA2088_LOCUS40223</name>
</gene>
<feature type="transmembrane region" description="Helical" evidence="2">
    <location>
        <begin position="864"/>
        <end position="885"/>
    </location>
</feature>
<keyword evidence="2" id="KW-1133">Transmembrane helix</keyword>
<feature type="transmembrane region" description="Helical" evidence="2">
    <location>
        <begin position="759"/>
        <end position="783"/>
    </location>
</feature>
<dbReference type="Gene3D" id="2.10.50.10">
    <property type="entry name" value="Tumor Necrosis Factor Receptor, subunit A, domain 2"/>
    <property type="match status" value="1"/>
</dbReference>
<feature type="compositionally biased region" description="Basic and acidic residues" evidence="1">
    <location>
        <begin position="1589"/>
        <end position="1603"/>
    </location>
</feature>
<evidence type="ECO:0000256" key="3">
    <source>
        <dbReference type="SAM" id="SignalP"/>
    </source>
</evidence>
<dbReference type="PANTHER" id="PTHR46967:SF2">
    <property type="entry name" value="SUSHI, VON WILLEBRAND FACTOR TYPE A, EGF AND PENTRAXIN DOMAIN-CONTAINING PROTEIN 1-LIKE"/>
    <property type="match status" value="1"/>
</dbReference>
<reference evidence="4" key="1">
    <citation type="submission" date="2021-02" db="EMBL/GenBank/DDBJ databases">
        <authorList>
            <person name="Dougan E. K."/>
            <person name="Rhodes N."/>
            <person name="Thang M."/>
            <person name="Chan C."/>
        </authorList>
    </citation>
    <scope>NUCLEOTIDE SEQUENCE</scope>
</reference>
<keyword evidence="2" id="KW-0812">Transmembrane</keyword>
<dbReference type="EMBL" id="CAJNNW010033404">
    <property type="protein sequence ID" value="CAE8718704.1"/>
    <property type="molecule type" value="Genomic_DNA"/>
</dbReference>
<proteinExistence type="predicted"/>
<dbReference type="Proteomes" id="UP000626109">
    <property type="component" value="Unassembled WGS sequence"/>
</dbReference>
<evidence type="ECO:0000256" key="2">
    <source>
        <dbReference type="SAM" id="Phobius"/>
    </source>
</evidence>
<evidence type="ECO:0000313" key="4">
    <source>
        <dbReference type="EMBL" id="CAE8718704.1"/>
    </source>
</evidence>
<keyword evidence="2" id="KW-0472">Membrane</keyword>
<feature type="transmembrane region" description="Helical" evidence="2">
    <location>
        <begin position="659"/>
        <end position="681"/>
    </location>
</feature>
<dbReference type="SMART" id="SM01411">
    <property type="entry name" value="Ephrin_rec_like"/>
    <property type="match status" value="1"/>
</dbReference>
<feature type="transmembrane region" description="Helical" evidence="2">
    <location>
        <begin position="812"/>
        <end position="835"/>
    </location>
</feature>
<feature type="region of interest" description="Disordered" evidence="1">
    <location>
        <begin position="1561"/>
        <end position="1622"/>
    </location>
</feature>
<feature type="chain" id="PRO_5032697480" evidence="3">
    <location>
        <begin position="22"/>
        <end position="1622"/>
    </location>
</feature>
<organism evidence="4 5">
    <name type="scientific">Polarella glacialis</name>
    <name type="common">Dinoflagellate</name>
    <dbReference type="NCBI Taxonomy" id="89957"/>
    <lineage>
        <taxon>Eukaryota</taxon>
        <taxon>Sar</taxon>
        <taxon>Alveolata</taxon>
        <taxon>Dinophyceae</taxon>
        <taxon>Suessiales</taxon>
        <taxon>Suessiaceae</taxon>
        <taxon>Polarella</taxon>
    </lineage>
</organism>
<comment type="caution">
    <text evidence="4">The sequence shown here is derived from an EMBL/GenBank/DDBJ whole genome shotgun (WGS) entry which is preliminary data.</text>
</comment>
<protein>
    <submittedName>
        <fullName evidence="4">Uncharacterized protein</fullName>
    </submittedName>
</protein>
<feature type="transmembrane region" description="Helical" evidence="2">
    <location>
        <begin position="727"/>
        <end position="747"/>
    </location>
</feature>
<feature type="signal peptide" evidence="3">
    <location>
        <begin position="1"/>
        <end position="21"/>
    </location>
</feature>
<keyword evidence="3" id="KW-0732">Signal</keyword>
<name>A0A813L3K5_POLGL</name>
<feature type="transmembrane region" description="Helical" evidence="2">
    <location>
        <begin position="1482"/>
        <end position="1500"/>
    </location>
</feature>
<evidence type="ECO:0000256" key="1">
    <source>
        <dbReference type="SAM" id="MobiDB-lite"/>
    </source>
</evidence>
<accession>A0A813L3K5</accession>